<dbReference type="Proteomes" id="UP000707356">
    <property type="component" value="Unassembled WGS sequence"/>
</dbReference>
<gene>
    <name evidence="2" type="ORF">KME07_12985</name>
</gene>
<keyword evidence="1" id="KW-0472">Membrane</keyword>
<sequence length="103" mass="11884">MTQQRQQVFRVVNQSLGQQPSLGPIPANLLAPSGLILVLAYFLTQVLLRLGFTAFMVVSAWGISSWWIVVGEKTWKFTNKFVAVPDWKRSHIPYIRYLNRYDD</sequence>
<feature type="transmembrane region" description="Helical" evidence="1">
    <location>
        <begin position="50"/>
        <end position="70"/>
    </location>
</feature>
<dbReference type="EMBL" id="JAHHHV010000067">
    <property type="protein sequence ID" value="MBW4466333.1"/>
    <property type="molecule type" value="Genomic_DNA"/>
</dbReference>
<reference evidence="2" key="1">
    <citation type="submission" date="2021-05" db="EMBL/GenBank/DDBJ databases">
        <authorList>
            <person name="Pietrasiak N."/>
            <person name="Ward R."/>
            <person name="Stajich J.E."/>
            <person name="Kurbessoian T."/>
        </authorList>
    </citation>
    <scope>NUCLEOTIDE SEQUENCE</scope>
    <source>
        <strain evidence="2">GSE-TBD4-15B</strain>
    </source>
</reference>
<evidence type="ECO:0000313" key="3">
    <source>
        <dbReference type="Proteomes" id="UP000707356"/>
    </source>
</evidence>
<organism evidence="2 3">
    <name type="scientific">Pegethrix bostrychoides GSE-TBD4-15B</name>
    <dbReference type="NCBI Taxonomy" id="2839662"/>
    <lineage>
        <taxon>Bacteria</taxon>
        <taxon>Bacillati</taxon>
        <taxon>Cyanobacteriota</taxon>
        <taxon>Cyanophyceae</taxon>
        <taxon>Oculatellales</taxon>
        <taxon>Oculatellaceae</taxon>
        <taxon>Pegethrix</taxon>
    </lineage>
</organism>
<reference evidence="2" key="2">
    <citation type="journal article" date="2022" name="Microbiol. Resour. Announc.">
        <title>Metagenome Sequencing to Explore Phylogenomics of Terrestrial Cyanobacteria.</title>
        <authorList>
            <person name="Ward R.D."/>
            <person name="Stajich J.E."/>
            <person name="Johansen J.R."/>
            <person name="Huntemann M."/>
            <person name="Clum A."/>
            <person name="Foster B."/>
            <person name="Foster B."/>
            <person name="Roux S."/>
            <person name="Palaniappan K."/>
            <person name="Varghese N."/>
            <person name="Mukherjee S."/>
            <person name="Reddy T.B.K."/>
            <person name="Daum C."/>
            <person name="Copeland A."/>
            <person name="Chen I.A."/>
            <person name="Ivanova N.N."/>
            <person name="Kyrpides N.C."/>
            <person name="Shapiro N."/>
            <person name="Eloe-Fadrosh E.A."/>
            <person name="Pietrasiak N."/>
        </authorList>
    </citation>
    <scope>NUCLEOTIDE SEQUENCE</scope>
    <source>
        <strain evidence="2">GSE-TBD4-15B</strain>
    </source>
</reference>
<name>A0A951U528_9CYAN</name>
<feature type="transmembrane region" description="Helical" evidence="1">
    <location>
        <begin position="21"/>
        <end position="44"/>
    </location>
</feature>
<evidence type="ECO:0000313" key="2">
    <source>
        <dbReference type="EMBL" id="MBW4466333.1"/>
    </source>
</evidence>
<evidence type="ECO:0000256" key="1">
    <source>
        <dbReference type="SAM" id="Phobius"/>
    </source>
</evidence>
<accession>A0A951U528</accession>
<proteinExistence type="predicted"/>
<protein>
    <submittedName>
        <fullName evidence="2">Uncharacterized protein</fullName>
    </submittedName>
</protein>
<dbReference type="AlphaFoldDB" id="A0A951U528"/>
<keyword evidence="1" id="KW-0812">Transmembrane</keyword>
<comment type="caution">
    <text evidence="2">The sequence shown here is derived from an EMBL/GenBank/DDBJ whole genome shotgun (WGS) entry which is preliminary data.</text>
</comment>
<keyword evidence="1" id="KW-1133">Transmembrane helix</keyword>